<comment type="caution">
    <text evidence="2">The sequence shown here is derived from an EMBL/GenBank/DDBJ whole genome shotgun (WGS) entry which is preliminary data.</text>
</comment>
<keyword evidence="2" id="KW-0255">Endonuclease</keyword>
<proteinExistence type="predicted"/>
<evidence type="ECO:0000259" key="1">
    <source>
        <dbReference type="Pfam" id="PF14279"/>
    </source>
</evidence>
<name>A0A747X271_SALER</name>
<reference evidence="2" key="2">
    <citation type="submission" date="2020-02" db="EMBL/GenBank/DDBJ databases">
        <authorList>
            <consortium name="NCBI Pathogen Detection Project"/>
        </authorList>
    </citation>
    <scope>NUCLEOTIDE SEQUENCE</scope>
    <source>
        <strain evidence="2">MA.MC_07-0594</strain>
    </source>
</reference>
<reference evidence="2" key="1">
    <citation type="journal article" date="2018" name="Genome Biol.">
        <title>SKESA: strategic k-mer extension for scrupulous assemblies.</title>
        <authorList>
            <person name="Souvorov A."/>
            <person name="Agarwala R."/>
            <person name="Lipman D.J."/>
        </authorList>
    </citation>
    <scope>NUCLEOTIDE SEQUENCE</scope>
    <source>
        <strain evidence="2">MA.MC_07-0594</strain>
    </source>
</reference>
<feature type="domain" description="HNH endonuclease 5" evidence="1">
    <location>
        <begin position="4"/>
        <end position="60"/>
    </location>
</feature>
<accession>A0A747X271</accession>
<dbReference type="EMBL" id="DAAVHB010000005">
    <property type="protein sequence ID" value="HAF4654790.1"/>
    <property type="molecule type" value="Genomic_DNA"/>
</dbReference>
<gene>
    <name evidence="2" type="ORF">G8K12_003351</name>
</gene>
<dbReference type="InterPro" id="IPR029471">
    <property type="entry name" value="HNH_5"/>
</dbReference>
<keyword evidence="2" id="KW-0378">Hydrolase</keyword>
<organism evidence="2">
    <name type="scientific">Salmonella enterica</name>
    <name type="common">Salmonella choleraesuis</name>
    <dbReference type="NCBI Taxonomy" id="28901"/>
    <lineage>
        <taxon>Bacteria</taxon>
        <taxon>Pseudomonadati</taxon>
        <taxon>Pseudomonadota</taxon>
        <taxon>Gammaproteobacteria</taxon>
        <taxon>Enterobacterales</taxon>
        <taxon>Enterobacteriaceae</taxon>
        <taxon>Salmonella</taxon>
    </lineage>
</organism>
<sequence length="380" mass="42817">MGHCIYCREEKDDSEFTLEHVVPQFLGGAYAPDFLKTRSVCKSCNSNLGLFVDASFEKNWMVTNWLQQASSAFYDKDNPVGVSLSCMGNTDLCPPDLPEGHVCEMWMGPHGEQVFWLRPHDERLSAYVGGNPRTMKGIDTRAYFLFSENTSKDPLKTWLSFEQAFRGRRVKKVLCGEVGGVDPASIGFEQPDQLDIARKEFFIANTEGRQMRKMQVQVHKRFDQRFLCKLAIGVAFCLFGSKVLDSAYGKELYKGLWYREGDDKPEIRGSTCFSREGNPDFNRLVGFPNAVTLVLLSNQDGVSLNLNINSELNWTILCASNENLTTDDFAKIEDGQILVLVRALKTGVYLDLPFYLACKSGITSHPELSNILERSETSKT</sequence>
<keyword evidence="2" id="KW-0540">Nuclease</keyword>
<dbReference type="Gene3D" id="1.10.30.50">
    <property type="match status" value="1"/>
</dbReference>
<dbReference type="GO" id="GO:0004519">
    <property type="term" value="F:endonuclease activity"/>
    <property type="evidence" value="ECO:0007669"/>
    <property type="project" value="UniProtKB-KW"/>
</dbReference>
<evidence type="ECO:0000313" key="2">
    <source>
        <dbReference type="EMBL" id="HAF4654790.1"/>
    </source>
</evidence>
<protein>
    <submittedName>
        <fullName evidence="2">HNH endonuclease</fullName>
    </submittedName>
</protein>
<dbReference type="AlphaFoldDB" id="A0A747X271"/>
<dbReference type="Pfam" id="PF14279">
    <property type="entry name" value="HNH_5"/>
    <property type="match status" value="1"/>
</dbReference>